<dbReference type="AlphaFoldDB" id="A0A096BGY1"/>
<comment type="caution">
    <text evidence="3">The sequence shown here is derived from an EMBL/GenBank/DDBJ whole genome shotgun (WGS) entry which is preliminary data.</text>
</comment>
<name>A0A096BGY1_9BURK</name>
<keyword evidence="2" id="KW-0812">Transmembrane</keyword>
<feature type="region of interest" description="Disordered" evidence="1">
    <location>
        <begin position="46"/>
        <end position="233"/>
    </location>
</feature>
<evidence type="ECO:0000313" key="4">
    <source>
        <dbReference type="Proteomes" id="UP000029629"/>
    </source>
</evidence>
<dbReference type="Proteomes" id="UP000029629">
    <property type="component" value="Unassembled WGS sequence"/>
</dbReference>
<proteinExistence type="predicted"/>
<feature type="compositionally biased region" description="Pro residues" evidence="1">
    <location>
        <begin position="120"/>
        <end position="130"/>
    </location>
</feature>
<evidence type="ECO:0000256" key="1">
    <source>
        <dbReference type="SAM" id="MobiDB-lite"/>
    </source>
</evidence>
<sequence length="233" mass="24209">MMKKSLSTLVLLGISALIILFILSSFYRVLNRAPKYNQEPAIETTVEQANAPSAAADNTSPAEADEAAAENPMDSLVTAPASAEQAEEAAEQETSDDEAELMGTPGQLIHDNPHLQNAVPPVPQAPPSPQGSPVVTAPNEQSYSDTGDSGQQGSFPQPIIVEPTFPDRDSGGSTSFPTPVRPNNKAAISDLTRPAPAPSVAPTGNSSFPAPIIHNNTSGSSNIRSSSSFPAPQ</sequence>
<keyword evidence="2" id="KW-1133">Transmembrane helix</keyword>
<gene>
    <name evidence="3" type="ORF">HMPREF2130_01085</name>
</gene>
<evidence type="ECO:0000256" key="2">
    <source>
        <dbReference type="SAM" id="Phobius"/>
    </source>
</evidence>
<evidence type="ECO:0000313" key="3">
    <source>
        <dbReference type="EMBL" id="KGF32374.1"/>
    </source>
</evidence>
<organism evidence="3 4">
    <name type="scientific">Oligella urethralis DNF00040</name>
    <dbReference type="NCBI Taxonomy" id="1401065"/>
    <lineage>
        <taxon>Bacteria</taxon>
        <taxon>Pseudomonadati</taxon>
        <taxon>Pseudomonadota</taxon>
        <taxon>Betaproteobacteria</taxon>
        <taxon>Burkholderiales</taxon>
        <taxon>Alcaligenaceae</taxon>
        <taxon>Oligella</taxon>
    </lineage>
</organism>
<feature type="compositionally biased region" description="Low complexity" evidence="1">
    <location>
        <begin position="215"/>
        <end position="233"/>
    </location>
</feature>
<dbReference type="RefSeq" id="WP_036557221.1">
    <property type="nucleotide sequence ID" value="NZ_JRNI01000005.1"/>
</dbReference>
<keyword evidence="2" id="KW-0472">Membrane</keyword>
<feature type="compositionally biased region" description="Polar residues" evidence="1">
    <location>
        <begin position="46"/>
        <end position="61"/>
    </location>
</feature>
<dbReference type="EMBL" id="JRNI01000005">
    <property type="protein sequence ID" value="KGF32374.1"/>
    <property type="molecule type" value="Genomic_DNA"/>
</dbReference>
<accession>A0A096BGY1</accession>
<protein>
    <submittedName>
        <fullName evidence="3">Uncharacterized protein</fullName>
    </submittedName>
</protein>
<reference evidence="3 4" key="1">
    <citation type="submission" date="2014-07" db="EMBL/GenBank/DDBJ databases">
        <authorList>
            <person name="McCorrison J."/>
            <person name="Sanka R."/>
            <person name="Torralba M."/>
            <person name="Gillis M."/>
            <person name="Haft D.H."/>
            <person name="Methe B."/>
            <person name="Sutton G."/>
            <person name="Nelson K.E."/>
        </authorList>
    </citation>
    <scope>NUCLEOTIDE SEQUENCE [LARGE SCALE GENOMIC DNA]</scope>
    <source>
        <strain evidence="3 4">DNF00040</strain>
    </source>
</reference>
<keyword evidence="4" id="KW-1185">Reference proteome</keyword>
<feature type="transmembrane region" description="Helical" evidence="2">
    <location>
        <begin position="6"/>
        <end position="27"/>
    </location>
</feature>
<feature type="compositionally biased region" description="Acidic residues" evidence="1">
    <location>
        <begin position="85"/>
        <end position="100"/>
    </location>
</feature>
<feature type="compositionally biased region" description="Polar residues" evidence="1">
    <location>
        <begin position="138"/>
        <end position="155"/>
    </location>
</feature>